<comment type="subunit">
    <text evidence="5">Homodimer; disulfide-linked.</text>
</comment>
<evidence type="ECO:0000259" key="20">
    <source>
        <dbReference type="Pfam" id="PF02434"/>
    </source>
</evidence>
<evidence type="ECO:0000256" key="15">
    <source>
        <dbReference type="ARBA" id="ARBA00023157"/>
    </source>
</evidence>
<dbReference type="GO" id="GO:0016020">
    <property type="term" value="C:membrane"/>
    <property type="evidence" value="ECO:0007669"/>
    <property type="project" value="UniProtKB-SubCell"/>
</dbReference>
<evidence type="ECO:0000256" key="6">
    <source>
        <dbReference type="ARBA" id="ARBA00012557"/>
    </source>
</evidence>
<dbReference type="InterPro" id="IPR026050">
    <property type="entry name" value="C1GALT1/C1GALT1_chp1"/>
</dbReference>
<dbReference type="Gene3D" id="3.90.550.50">
    <property type="match status" value="1"/>
</dbReference>
<dbReference type="OrthoDB" id="414175at2759"/>
<comment type="function">
    <text evidence="19">Glycosyltransferase that generates the core 1 O-glycan Gal-beta1-3GalNAc-alpha1-Ser/Thr (T antigen), which is a precursor for many extended O-glycans in glycoproteins.</text>
</comment>
<evidence type="ECO:0000256" key="5">
    <source>
        <dbReference type="ARBA" id="ARBA00011748"/>
    </source>
</evidence>
<comment type="pathway">
    <text evidence="3">Protein modification; protein glycosylation.</text>
</comment>
<evidence type="ECO:0000256" key="19">
    <source>
        <dbReference type="ARBA" id="ARBA00059245"/>
    </source>
</evidence>
<evidence type="ECO:0000256" key="12">
    <source>
        <dbReference type="ARBA" id="ARBA00022968"/>
    </source>
</evidence>
<reference evidence="21 22" key="1">
    <citation type="submission" date="2019-01" db="EMBL/GenBank/DDBJ databases">
        <title>A draft genome assembly of the solar-powered sea slug Elysia chlorotica.</title>
        <authorList>
            <person name="Cai H."/>
            <person name="Li Q."/>
            <person name="Fang X."/>
            <person name="Li J."/>
            <person name="Curtis N.E."/>
            <person name="Altenburger A."/>
            <person name="Shibata T."/>
            <person name="Feng M."/>
            <person name="Maeda T."/>
            <person name="Schwartz J.A."/>
            <person name="Shigenobu S."/>
            <person name="Lundholm N."/>
            <person name="Nishiyama T."/>
            <person name="Yang H."/>
            <person name="Hasebe M."/>
            <person name="Li S."/>
            <person name="Pierce S.K."/>
            <person name="Wang J."/>
        </authorList>
    </citation>
    <scope>NUCLEOTIDE SEQUENCE [LARGE SCALE GENOMIC DNA]</scope>
    <source>
        <strain evidence="21">EC2010</strain>
        <tissue evidence="21">Whole organism of an adult</tissue>
    </source>
</reference>
<keyword evidence="7" id="KW-0328">Glycosyltransferase</keyword>
<feature type="non-terminal residue" evidence="21">
    <location>
        <position position="340"/>
    </location>
</feature>
<keyword evidence="16" id="KW-0325">Glycoprotein</keyword>
<evidence type="ECO:0000256" key="18">
    <source>
        <dbReference type="ARBA" id="ARBA00040898"/>
    </source>
</evidence>
<evidence type="ECO:0000256" key="17">
    <source>
        <dbReference type="ARBA" id="ARBA00023211"/>
    </source>
</evidence>
<proteinExistence type="inferred from homology"/>
<sequence length="340" mass="39134">MVTKEIMDRSTASRDLGLTSTSGRLAHERLHDVMDSQEMREEQQSFHDDSHHHDDDSVAKSLYKKVRVACWILTHPQNLMVKAIHVKNTWAKRCNLYLFMSSERNDSFPVVALNVTEGRSHLTAKSMLSDFRKFILYDHHLNDFDWFLKADDDTYVILENLRYFLSNEDPKEPVYFGQRFRPFVQQGYASGGGGYVLSQEALRRFGSLGFKDSNLCANDKGAEDIEIGKCLQNLGVKLGSSLDAFGRTRFHCFTPERFIMGIHLIPSVARIIIWSLVNNVSIHSFPQGITNISDYPISFHYVPPQLMNSLEYYTYHLQTYGIINYPQALNRAHDTHRLST</sequence>
<evidence type="ECO:0000313" key="21">
    <source>
        <dbReference type="EMBL" id="RUS73304.1"/>
    </source>
</evidence>
<dbReference type="PANTHER" id="PTHR23033">
    <property type="entry name" value="BETA1,3-GALACTOSYLTRANSFERASE"/>
    <property type="match status" value="1"/>
</dbReference>
<evidence type="ECO:0000256" key="13">
    <source>
        <dbReference type="ARBA" id="ARBA00022989"/>
    </source>
</evidence>
<dbReference type="EMBL" id="RQTK01000952">
    <property type="protein sequence ID" value="RUS73304.1"/>
    <property type="molecule type" value="Genomic_DNA"/>
</dbReference>
<evidence type="ECO:0000256" key="1">
    <source>
        <dbReference type="ARBA" id="ARBA00001936"/>
    </source>
</evidence>
<organism evidence="21 22">
    <name type="scientific">Elysia chlorotica</name>
    <name type="common">Eastern emerald elysia</name>
    <name type="synonym">Sea slug</name>
    <dbReference type="NCBI Taxonomy" id="188477"/>
    <lineage>
        <taxon>Eukaryota</taxon>
        <taxon>Metazoa</taxon>
        <taxon>Spiralia</taxon>
        <taxon>Lophotrochozoa</taxon>
        <taxon>Mollusca</taxon>
        <taxon>Gastropoda</taxon>
        <taxon>Heterobranchia</taxon>
        <taxon>Euthyneura</taxon>
        <taxon>Panpulmonata</taxon>
        <taxon>Sacoglossa</taxon>
        <taxon>Placobranchoidea</taxon>
        <taxon>Plakobranchidae</taxon>
        <taxon>Elysia</taxon>
    </lineage>
</organism>
<keyword evidence="15" id="KW-1015">Disulfide bond</keyword>
<gene>
    <name evidence="21" type="ORF">EGW08_018933</name>
</gene>
<keyword evidence="14" id="KW-0472">Membrane</keyword>
<dbReference type="UniPathway" id="UPA00378"/>
<comment type="similarity">
    <text evidence="4">Belongs to the glycosyltransferase 31 family. Beta3-Gal-T subfamily.</text>
</comment>
<accession>A0A433SVK6</accession>
<name>A0A433SVK6_ELYCH</name>
<dbReference type="Pfam" id="PF02434">
    <property type="entry name" value="Fringe"/>
    <property type="match status" value="1"/>
</dbReference>
<dbReference type="EC" id="2.4.1.122" evidence="6"/>
<keyword evidence="12" id="KW-0735">Signal-anchor</keyword>
<evidence type="ECO:0000256" key="2">
    <source>
        <dbReference type="ARBA" id="ARBA00004606"/>
    </source>
</evidence>
<evidence type="ECO:0000256" key="8">
    <source>
        <dbReference type="ARBA" id="ARBA00022679"/>
    </source>
</evidence>
<dbReference type="InterPro" id="IPR003378">
    <property type="entry name" value="Fringe-like_glycosylTrfase"/>
</dbReference>
<protein>
    <recommendedName>
        <fullName evidence="18">Glycoprotein-N-acetylgalactosamine 3-beta-galactosyltransferase 1</fullName>
        <ecNumber evidence="6">2.4.1.122</ecNumber>
    </recommendedName>
</protein>
<evidence type="ECO:0000256" key="11">
    <source>
        <dbReference type="ARBA" id="ARBA00022741"/>
    </source>
</evidence>
<keyword evidence="22" id="KW-1185">Reference proteome</keyword>
<dbReference type="GO" id="GO:0016263">
    <property type="term" value="F:glycoprotein-N-acetylgalactosamine 3-beta-galactosyltransferase activity"/>
    <property type="evidence" value="ECO:0007669"/>
    <property type="project" value="UniProtKB-EC"/>
</dbReference>
<comment type="cofactor">
    <cofactor evidence="1">
        <name>Mn(2+)</name>
        <dbReference type="ChEBI" id="CHEBI:29035"/>
    </cofactor>
</comment>
<keyword evidence="13" id="KW-1133">Transmembrane helix</keyword>
<dbReference type="AlphaFoldDB" id="A0A433SVK6"/>
<keyword evidence="8" id="KW-0808">Transferase</keyword>
<keyword evidence="9" id="KW-0812">Transmembrane</keyword>
<dbReference type="STRING" id="188477.A0A433SVK6"/>
<keyword evidence="17" id="KW-0464">Manganese</keyword>
<evidence type="ECO:0000313" key="22">
    <source>
        <dbReference type="Proteomes" id="UP000271974"/>
    </source>
</evidence>
<dbReference type="GO" id="GO:0000166">
    <property type="term" value="F:nucleotide binding"/>
    <property type="evidence" value="ECO:0007669"/>
    <property type="project" value="UniProtKB-KW"/>
</dbReference>
<comment type="subcellular location">
    <subcellularLocation>
        <location evidence="2">Membrane</location>
        <topology evidence="2">Single-pass type II membrane protein</topology>
    </subcellularLocation>
</comment>
<keyword evidence="10" id="KW-0479">Metal-binding</keyword>
<evidence type="ECO:0000256" key="10">
    <source>
        <dbReference type="ARBA" id="ARBA00022723"/>
    </source>
</evidence>
<evidence type="ECO:0000256" key="7">
    <source>
        <dbReference type="ARBA" id="ARBA00022676"/>
    </source>
</evidence>
<comment type="caution">
    <text evidence="21">The sequence shown here is derived from an EMBL/GenBank/DDBJ whole genome shotgun (WGS) entry which is preliminary data.</text>
</comment>
<dbReference type="FunFam" id="3.90.550.50:FF:000017">
    <property type="entry name" value="Glycoprotein-N-acetylgalactosamine 3-beta-galactosyltransferase 1"/>
    <property type="match status" value="1"/>
</dbReference>
<evidence type="ECO:0000256" key="16">
    <source>
        <dbReference type="ARBA" id="ARBA00023180"/>
    </source>
</evidence>
<evidence type="ECO:0000256" key="9">
    <source>
        <dbReference type="ARBA" id="ARBA00022692"/>
    </source>
</evidence>
<dbReference type="PANTHER" id="PTHR23033:SF14">
    <property type="entry name" value="GLYCOPROTEIN-N-ACETYLGALACTOSAMINE 3-BETA-GALACTOSYLTRANSFERASE 1-RELATED"/>
    <property type="match status" value="1"/>
</dbReference>
<dbReference type="Proteomes" id="UP000271974">
    <property type="component" value="Unassembled WGS sequence"/>
</dbReference>
<evidence type="ECO:0000256" key="3">
    <source>
        <dbReference type="ARBA" id="ARBA00004922"/>
    </source>
</evidence>
<keyword evidence="11" id="KW-0547">Nucleotide-binding</keyword>
<evidence type="ECO:0000256" key="14">
    <source>
        <dbReference type="ARBA" id="ARBA00023136"/>
    </source>
</evidence>
<evidence type="ECO:0000256" key="4">
    <source>
        <dbReference type="ARBA" id="ARBA00006462"/>
    </source>
</evidence>
<feature type="domain" description="Fringe-like glycosyltransferase" evidence="20">
    <location>
        <begin position="86"/>
        <end position="241"/>
    </location>
</feature>
<dbReference type="GO" id="GO:0030145">
    <property type="term" value="F:manganese ion binding"/>
    <property type="evidence" value="ECO:0007669"/>
    <property type="project" value="UniProtKB-ARBA"/>
</dbReference>